<keyword evidence="3" id="KW-0472">Membrane</keyword>
<keyword evidence="5" id="KW-0560">Oxidoreductase</keyword>
<gene>
    <name evidence="5" type="ORF">ACFQ3C_14790</name>
</gene>
<feature type="domain" description="Ketoreductase" evidence="4">
    <location>
        <begin position="7"/>
        <end position="193"/>
    </location>
</feature>
<dbReference type="PANTHER" id="PTHR42879:SF2">
    <property type="entry name" value="3-OXOACYL-[ACYL-CARRIER-PROTEIN] REDUCTASE FABG"/>
    <property type="match status" value="1"/>
</dbReference>
<name>A0ABW3TFX3_9RHOB</name>
<dbReference type="InterPro" id="IPR002347">
    <property type="entry name" value="SDR_fam"/>
</dbReference>
<dbReference type="PRINTS" id="PR00081">
    <property type="entry name" value="GDHRDH"/>
</dbReference>
<evidence type="ECO:0000313" key="5">
    <source>
        <dbReference type="EMBL" id="MFD1195938.1"/>
    </source>
</evidence>
<evidence type="ECO:0000256" key="3">
    <source>
        <dbReference type="SAM" id="Phobius"/>
    </source>
</evidence>
<dbReference type="Gene3D" id="3.40.50.720">
    <property type="entry name" value="NAD(P)-binding Rossmann-like Domain"/>
    <property type="match status" value="1"/>
</dbReference>
<dbReference type="InterPro" id="IPR036291">
    <property type="entry name" value="NAD(P)-bd_dom_sf"/>
</dbReference>
<keyword evidence="6" id="KW-1185">Reference proteome</keyword>
<evidence type="ECO:0000256" key="1">
    <source>
        <dbReference type="ARBA" id="ARBA00006484"/>
    </source>
</evidence>
<evidence type="ECO:0000313" key="6">
    <source>
        <dbReference type="Proteomes" id="UP001597151"/>
    </source>
</evidence>
<keyword evidence="3" id="KW-1133">Transmembrane helix</keyword>
<feature type="transmembrane region" description="Helical" evidence="3">
    <location>
        <begin position="184"/>
        <end position="202"/>
    </location>
</feature>
<accession>A0ABW3TFX3</accession>
<dbReference type="Pfam" id="PF00106">
    <property type="entry name" value="adh_short"/>
    <property type="match status" value="1"/>
</dbReference>
<dbReference type="EMBL" id="JBHTKR010000006">
    <property type="protein sequence ID" value="MFD1195938.1"/>
    <property type="molecule type" value="Genomic_DNA"/>
</dbReference>
<sequence length="212" mass="22521">MAQFSGKSVLITGASGGLGQQLAVDFAREGAKVALNYLNSWKMAEETASRIEAEGGEAITCRANISSASEVAAMVDRVVAEHGGVDVLINNAGLSLDAPFLELSEDAWDSVVAVNLKGPFLVSQAVGHHMVAAKCGRIVNISATSALQARVGNANYAASKAGLNMLTQCSAWQLNLVRMLTSTLLLWGSWTAIWFVGCFQLMKLHKLKPTFH</sequence>
<reference evidence="6" key="1">
    <citation type="journal article" date="2019" name="Int. J. Syst. Evol. Microbiol.">
        <title>The Global Catalogue of Microorganisms (GCM) 10K type strain sequencing project: providing services to taxonomists for standard genome sequencing and annotation.</title>
        <authorList>
            <consortium name="The Broad Institute Genomics Platform"/>
            <consortium name="The Broad Institute Genome Sequencing Center for Infectious Disease"/>
            <person name="Wu L."/>
            <person name="Ma J."/>
        </authorList>
    </citation>
    <scope>NUCLEOTIDE SEQUENCE [LARGE SCALE GENOMIC DNA]</scope>
    <source>
        <strain evidence="6">CCUG 55328</strain>
    </source>
</reference>
<dbReference type="InterPro" id="IPR050259">
    <property type="entry name" value="SDR"/>
</dbReference>
<keyword evidence="3" id="KW-0812">Transmembrane</keyword>
<dbReference type="PRINTS" id="PR00080">
    <property type="entry name" value="SDRFAMILY"/>
</dbReference>
<dbReference type="EC" id="1.1.1.-" evidence="5"/>
<dbReference type="RefSeq" id="WP_380793382.1">
    <property type="nucleotide sequence ID" value="NZ_JBHTKR010000006.1"/>
</dbReference>
<protein>
    <submittedName>
        <fullName evidence="5">SDR family NAD(P)-dependent oxidoreductase</fullName>
        <ecNumber evidence="5">1.1.1.-</ecNumber>
    </submittedName>
</protein>
<dbReference type="PANTHER" id="PTHR42879">
    <property type="entry name" value="3-OXOACYL-(ACYL-CARRIER-PROTEIN) REDUCTASE"/>
    <property type="match status" value="1"/>
</dbReference>
<comment type="caution">
    <text evidence="5">The sequence shown here is derived from an EMBL/GenBank/DDBJ whole genome shotgun (WGS) entry which is preliminary data.</text>
</comment>
<dbReference type="Proteomes" id="UP001597151">
    <property type="component" value="Unassembled WGS sequence"/>
</dbReference>
<dbReference type="SUPFAM" id="SSF51735">
    <property type="entry name" value="NAD(P)-binding Rossmann-fold domains"/>
    <property type="match status" value="1"/>
</dbReference>
<dbReference type="SMART" id="SM00822">
    <property type="entry name" value="PKS_KR"/>
    <property type="match status" value="1"/>
</dbReference>
<evidence type="ECO:0000259" key="4">
    <source>
        <dbReference type="SMART" id="SM00822"/>
    </source>
</evidence>
<dbReference type="InterPro" id="IPR057326">
    <property type="entry name" value="KR_dom"/>
</dbReference>
<evidence type="ECO:0000256" key="2">
    <source>
        <dbReference type="RuleBase" id="RU000363"/>
    </source>
</evidence>
<dbReference type="GO" id="GO:0016491">
    <property type="term" value="F:oxidoreductase activity"/>
    <property type="evidence" value="ECO:0007669"/>
    <property type="project" value="UniProtKB-KW"/>
</dbReference>
<proteinExistence type="inferred from homology"/>
<organism evidence="5 6">
    <name type="scientific">Seohaeicola saemankumensis</name>
    <dbReference type="NCBI Taxonomy" id="481181"/>
    <lineage>
        <taxon>Bacteria</taxon>
        <taxon>Pseudomonadati</taxon>
        <taxon>Pseudomonadota</taxon>
        <taxon>Alphaproteobacteria</taxon>
        <taxon>Rhodobacterales</taxon>
        <taxon>Roseobacteraceae</taxon>
        <taxon>Seohaeicola</taxon>
    </lineage>
</organism>
<comment type="similarity">
    <text evidence="1 2">Belongs to the short-chain dehydrogenases/reductases (SDR) family.</text>
</comment>